<reference evidence="16" key="2">
    <citation type="submission" date="2025-08" db="UniProtKB">
        <authorList>
            <consortium name="Ensembl"/>
        </authorList>
    </citation>
    <scope>IDENTIFICATION</scope>
    <source>
        <strain evidence="16">Thoroughbred</strain>
    </source>
</reference>
<feature type="chain" id="PRO_5040176222" description="Natriuretic peptides B" evidence="15">
    <location>
        <begin position="27"/>
        <end position="165"/>
    </location>
</feature>
<dbReference type="AlphaFoldDB" id="A0A9L0TK24"/>
<evidence type="ECO:0000256" key="13">
    <source>
        <dbReference type="RuleBase" id="RU003686"/>
    </source>
</evidence>
<evidence type="ECO:0000256" key="1">
    <source>
        <dbReference type="ARBA" id="ARBA00004613"/>
    </source>
</evidence>
<organism evidence="16 17">
    <name type="scientific">Equus caballus</name>
    <name type="common">Horse</name>
    <dbReference type="NCBI Taxonomy" id="9796"/>
    <lineage>
        <taxon>Eukaryota</taxon>
        <taxon>Metazoa</taxon>
        <taxon>Chordata</taxon>
        <taxon>Craniata</taxon>
        <taxon>Vertebrata</taxon>
        <taxon>Euteleostomi</taxon>
        <taxon>Mammalia</taxon>
        <taxon>Eutheria</taxon>
        <taxon>Laurasiatheria</taxon>
        <taxon>Perissodactyla</taxon>
        <taxon>Equidae</taxon>
        <taxon>Equus</taxon>
    </lineage>
</organism>
<dbReference type="PROSITE" id="PS00263">
    <property type="entry name" value="NATRIURETIC_PEPTIDE"/>
    <property type="match status" value="1"/>
</dbReference>
<gene>
    <name evidence="16" type="primary">NPPB</name>
</gene>
<evidence type="ECO:0000256" key="15">
    <source>
        <dbReference type="SAM" id="SignalP"/>
    </source>
</evidence>
<dbReference type="Proteomes" id="UP000002281">
    <property type="component" value="Chromosome 2"/>
</dbReference>
<dbReference type="GO" id="GO:0005179">
    <property type="term" value="F:hormone activity"/>
    <property type="evidence" value="ECO:0007669"/>
    <property type="project" value="UniProtKB-KW"/>
</dbReference>
<dbReference type="GO" id="GO:0097746">
    <property type="term" value="P:blood vessel diameter maintenance"/>
    <property type="evidence" value="ECO:0007669"/>
    <property type="project" value="UniProtKB-KW"/>
</dbReference>
<evidence type="ECO:0000256" key="5">
    <source>
        <dbReference type="ARBA" id="ARBA00022702"/>
    </source>
</evidence>
<keyword evidence="5" id="KW-0372">Hormone</keyword>
<evidence type="ECO:0000256" key="8">
    <source>
        <dbReference type="ARBA" id="ARBA00023157"/>
    </source>
</evidence>
<dbReference type="Ensembl" id="ENSECAT00000141592.1">
    <property type="protein sequence ID" value="ENSECAP00000086951.1"/>
    <property type="gene ID" value="ENSECAG00000014282.4"/>
</dbReference>
<evidence type="ECO:0000313" key="16">
    <source>
        <dbReference type="Ensembl" id="ENSECAP00000086951.1"/>
    </source>
</evidence>
<dbReference type="GeneTree" id="ENSGT00940000154513"/>
<reference evidence="16 17" key="1">
    <citation type="journal article" date="2009" name="Science">
        <title>Genome sequence, comparative analysis, and population genetics of the domestic horse.</title>
        <authorList>
            <consortium name="Broad Institute Genome Sequencing Platform"/>
            <consortium name="Broad Institute Whole Genome Assembly Team"/>
            <person name="Wade C.M."/>
            <person name="Giulotto E."/>
            <person name="Sigurdsson S."/>
            <person name="Zoli M."/>
            <person name="Gnerre S."/>
            <person name="Imsland F."/>
            <person name="Lear T.L."/>
            <person name="Adelson D.L."/>
            <person name="Bailey E."/>
            <person name="Bellone R.R."/>
            <person name="Bloecker H."/>
            <person name="Distl O."/>
            <person name="Edgar R.C."/>
            <person name="Garber M."/>
            <person name="Leeb T."/>
            <person name="Mauceli E."/>
            <person name="MacLeod J.N."/>
            <person name="Penedo M.C.T."/>
            <person name="Raison J.M."/>
            <person name="Sharpe T."/>
            <person name="Vogel J."/>
            <person name="Andersson L."/>
            <person name="Antczak D.F."/>
            <person name="Biagi T."/>
            <person name="Binns M.M."/>
            <person name="Chowdhary B.P."/>
            <person name="Coleman S.J."/>
            <person name="Della Valle G."/>
            <person name="Fryc S."/>
            <person name="Guerin G."/>
            <person name="Hasegawa T."/>
            <person name="Hill E.W."/>
            <person name="Jurka J."/>
            <person name="Kiialainen A."/>
            <person name="Lindgren G."/>
            <person name="Liu J."/>
            <person name="Magnani E."/>
            <person name="Mickelson J.R."/>
            <person name="Murray J."/>
            <person name="Nergadze S.G."/>
            <person name="Onofrio R."/>
            <person name="Pedroni S."/>
            <person name="Piras M.F."/>
            <person name="Raudsepp T."/>
            <person name="Rocchi M."/>
            <person name="Roeed K.H."/>
            <person name="Ryder O.A."/>
            <person name="Searle S."/>
            <person name="Skow L."/>
            <person name="Swinburne J.E."/>
            <person name="Syvaenen A.C."/>
            <person name="Tozaki T."/>
            <person name="Valberg S.J."/>
            <person name="Vaudin M."/>
            <person name="White J.R."/>
            <person name="Zody M.C."/>
            <person name="Lander E.S."/>
            <person name="Lindblad-Toh K."/>
        </authorList>
    </citation>
    <scope>NUCLEOTIDE SEQUENCE [LARGE SCALE GENOMIC DNA]</scope>
    <source>
        <strain evidence="16 17">Thoroughbred</strain>
    </source>
</reference>
<proteinExistence type="inferred from homology"/>
<protein>
    <recommendedName>
        <fullName evidence="3">Natriuretic peptides B</fullName>
    </recommendedName>
    <alternativeName>
        <fullName evidence="9">Brain natriuretic factor prohormone</fullName>
    </alternativeName>
    <alternativeName>
        <fullName evidence="10">Gamma-brain natriuretic peptide</fullName>
    </alternativeName>
    <alternativeName>
        <fullName evidence="11">Iso-ANP</fullName>
    </alternativeName>
</protein>
<dbReference type="PANTHER" id="PTHR14066:SF10">
    <property type="entry name" value="NATRIURETIC PEPTIDES B"/>
    <property type="match status" value="1"/>
</dbReference>
<evidence type="ECO:0000256" key="11">
    <source>
        <dbReference type="ARBA" id="ARBA00032369"/>
    </source>
</evidence>
<accession>A0A9L0TK24</accession>
<dbReference type="PRINTS" id="PR00712">
    <property type="entry name" value="BNATPEPTIDE"/>
</dbReference>
<evidence type="ECO:0000256" key="10">
    <source>
        <dbReference type="ARBA" id="ARBA00032322"/>
    </source>
</evidence>
<keyword evidence="4" id="KW-0964">Secreted</keyword>
<keyword evidence="7 13" id="KW-0838">Vasoactive</keyword>
<dbReference type="SMART" id="SM00183">
    <property type="entry name" value="NAT_PEP"/>
    <property type="match status" value="1"/>
</dbReference>
<dbReference type="InterPro" id="IPR050787">
    <property type="entry name" value="Natriuretic_peptide"/>
</dbReference>
<comment type="similarity">
    <text evidence="2 13">Belongs to the natriuretic peptide family.</text>
</comment>
<dbReference type="PANTHER" id="PTHR14066">
    <property type="entry name" value="ATRIAL NATRIURETIC FACTOR PRECURSOR"/>
    <property type="match status" value="1"/>
</dbReference>
<feature type="signal peptide" evidence="15">
    <location>
        <begin position="1"/>
        <end position="26"/>
    </location>
</feature>
<evidence type="ECO:0000256" key="2">
    <source>
        <dbReference type="ARBA" id="ARBA00009041"/>
    </source>
</evidence>
<evidence type="ECO:0000256" key="9">
    <source>
        <dbReference type="ARBA" id="ARBA00031802"/>
    </source>
</evidence>
<keyword evidence="6 15" id="KW-0732">Signal</keyword>
<reference evidence="16" key="3">
    <citation type="submission" date="2025-09" db="UniProtKB">
        <authorList>
            <consortium name="Ensembl"/>
        </authorList>
    </citation>
    <scope>IDENTIFICATION</scope>
    <source>
        <strain evidence="16">Thoroughbred</strain>
    </source>
</reference>
<sequence length="165" mass="17651">MDLQMALPRALLLLLFLHLSPLGGRSYPLGGLGPASEQSGIQELLDRLGDSVLEPQAERMTLEPLQQDRGPAEASETRGAAPTGVLGPRTKVLQALRGLRSPKMMRNSGCFGRRLDRIGSFSGLGCNGEHPPPFPLCSTIRVTPGFDVSGDHTLREGHLDITASC</sequence>
<dbReference type="InterPro" id="IPR002408">
    <property type="entry name" value="Natriuretic_peptide_brain"/>
</dbReference>
<feature type="region of interest" description="Disordered" evidence="14">
    <location>
        <begin position="61"/>
        <end position="85"/>
    </location>
</feature>
<keyword evidence="17" id="KW-1185">Reference proteome</keyword>
<name>A0A9L0TK24_HORSE</name>
<evidence type="ECO:0000256" key="6">
    <source>
        <dbReference type="ARBA" id="ARBA00022729"/>
    </source>
</evidence>
<evidence type="ECO:0000313" key="17">
    <source>
        <dbReference type="Proteomes" id="UP000002281"/>
    </source>
</evidence>
<comment type="subcellular location">
    <subcellularLocation>
        <location evidence="1 13">Secreted</location>
    </subcellularLocation>
</comment>
<dbReference type="InterPro" id="IPR000663">
    <property type="entry name" value="Natr_peptide"/>
</dbReference>
<dbReference type="Pfam" id="PF00212">
    <property type="entry name" value="ANP"/>
    <property type="match status" value="1"/>
</dbReference>
<dbReference type="InterPro" id="IPR030480">
    <property type="entry name" value="Natr_peptide_CS"/>
</dbReference>
<evidence type="ECO:0000256" key="4">
    <source>
        <dbReference type="ARBA" id="ARBA00022525"/>
    </source>
</evidence>
<dbReference type="PRINTS" id="PR00710">
    <property type="entry name" value="NATPEPTIDES"/>
</dbReference>
<evidence type="ECO:0000256" key="12">
    <source>
        <dbReference type="ARBA" id="ARBA00045790"/>
    </source>
</evidence>
<evidence type="ECO:0000256" key="3">
    <source>
        <dbReference type="ARBA" id="ARBA00020075"/>
    </source>
</evidence>
<keyword evidence="8" id="KW-1015">Disulfide bond</keyword>
<evidence type="ECO:0000256" key="14">
    <source>
        <dbReference type="SAM" id="MobiDB-lite"/>
    </source>
</evidence>
<dbReference type="GO" id="GO:0005576">
    <property type="term" value="C:extracellular region"/>
    <property type="evidence" value="ECO:0007669"/>
    <property type="project" value="UniProtKB-SubCell"/>
</dbReference>
<comment type="function">
    <text evidence="12">Cardiac hormone that plays a key role in mediating cardio-renal homeostasis. May also function as a paracrine antifibrotic factor in the heart. Acts by specifically binding and stimulating NPR1 to produce cGMP, which in turn activates effector proteins that drive various biological responses. Involved in regulating the extracellular fluid volume and maintaining the fluid-electrolyte balance through natriuresis, diuresis, vasorelaxation, and inhibition of renin and aldosterone secretion. Binds the clearance receptor NPR3.</text>
</comment>
<evidence type="ECO:0000256" key="7">
    <source>
        <dbReference type="ARBA" id="ARBA00022858"/>
    </source>
</evidence>